<dbReference type="PANTHER" id="PTHR45947">
    <property type="entry name" value="SULFOQUINOVOSYL TRANSFERASE SQD2"/>
    <property type="match status" value="1"/>
</dbReference>
<reference evidence="2" key="1">
    <citation type="submission" date="2020-02" db="EMBL/GenBank/DDBJ databases">
        <authorList>
            <person name="Meier V. D."/>
        </authorList>
    </citation>
    <scope>NUCLEOTIDE SEQUENCE</scope>
    <source>
        <strain evidence="2">AVDCRST_MAG74</strain>
    </source>
</reference>
<accession>A0A6J4NSF4</accession>
<evidence type="ECO:0000259" key="1">
    <source>
        <dbReference type="Pfam" id="PF00534"/>
    </source>
</evidence>
<dbReference type="PANTHER" id="PTHR45947:SF3">
    <property type="entry name" value="SULFOQUINOVOSYL TRANSFERASE SQD2"/>
    <property type="match status" value="1"/>
</dbReference>
<dbReference type="AlphaFoldDB" id="A0A6J4NSF4"/>
<dbReference type="InterPro" id="IPR050194">
    <property type="entry name" value="Glycosyltransferase_grp1"/>
</dbReference>
<dbReference type="Pfam" id="PF00534">
    <property type="entry name" value="Glycos_transf_1"/>
    <property type="match status" value="1"/>
</dbReference>
<dbReference type="InterPro" id="IPR001296">
    <property type="entry name" value="Glyco_trans_1"/>
</dbReference>
<gene>
    <name evidence="2" type="ORF">AVDCRST_MAG74-1392</name>
</gene>
<protein>
    <recommendedName>
        <fullName evidence="1">Glycosyl transferase family 1 domain-containing protein</fullName>
    </recommendedName>
</protein>
<evidence type="ECO:0000313" key="2">
    <source>
        <dbReference type="EMBL" id="CAA9396129.1"/>
    </source>
</evidence>
<dbReference type="GO" id="GO:0016757">
    <property type="term" value="F:glycosyltransferase activity"/>
    <property type="evidence" value="ECO:0007669"/>
    <property type="project" value="InterPro"/>
</dbReference>
<proteinExistence type="predicted"/>
<dbReference type="SUPFAM" id="SSF53756">
    <property type="entry name" value="UDP-Glycosyltransferase/glycogen phosphorylase"/>
    <property type="match status" value="1"/>
</dbReference>
<dbReference type="EMBL" id="CADCUR010000106">
    <property type="protein sequence ID" value="CAA9396129.1"/>
    <property type="molecule type" value="Genomic_DNA"/>
</dbReference>
<name>A0A6J4NSF4_9BACT</name>
<organism evidence="2">
    <name type="scientific">uncultured Pyrinomonadaceae bacterium</name>
    <dbReference type="NCBI Taxonomy" id="2283094"/>
    <lineage>
        <taxon>Bacteria</taxon>
        <taxon>Pseudomonadati</taxon>
        <taxon>Acidobacteriota</taxon>
        <taxon>Blastocatellia</taxon>
        <taxon>Blastocatellales</taxon>
        <taxon>Pyrinomonadaceae</taxon>
        <taxon>environmental samples</taxon>
    </lineage>
</organism>
<dbReference type="Gene3D" id="3.40.50.2000">
    <property type="entry name" value="Glycogen Phosphorylase B"/>
    <property type="match status" value="2"/>
</dbReference>
<sequence length="457" mass="53086">MSIKSVHITNYYHKNSGGISTSFNNLMAAAERHRRYVRLIVPGETETVEDVNEFAKIYYVPARQSPIFDKRYRVMMPWDYMPDDSIIRRILLKEMPEMIEVTDKYTLSMLGAMIRIGKFKQIGRPMLVHFSCERMDDNINSFLGGGAVGKWFARRVMGNYNFPLFDFHIANSPYTAEEFYESVEKSKSPNRSDWFFNWCWRVFKAPRIPFEERIAVCPRGVNVEQFSPARKSEKIKREMRTRANVPENSVVLLYAGRISPEKNIKLLPELMEILAKDSSRDYRLLVAGAGPQADWLREETEKRIPNKIIQLGHLDKETLSDYYANADVFVHPNPREPFGIAPLEAMASGTPTVAPNAGGLLAYATNENSWLVEPRAKDFADAVREIMSNEDLRNRKVERAFEAVRANTREISTDRLLATYDKMYEDFERRKELFTDREKAKNFDFAGELFRKELMER</sequence>
<feature type="domain" description="Glycosyl transferase family 1" evidence="1">
    <location>
        <begin position="237"/>
        <end position="400"/>
    </location>
</feature>